<dbReference type="InterPro" id="IPR011990">
    <property type="entry name" value="TPR-like_helical_dom_sf"/>
</dbReference>
<dbReference type="AlphaFoldDB" id="A0AAV7HFP4"/>
<organism evidence="1 2">
    <name type="scientific">Dendrobium chrysotoxum</name>
    <name type="common">Orchid</name>
    <dbReference type="NCBI Taxonomy" id="161865"/>
    <lineage>
        <taxon>Eukaryota</taxon>
        <taxon>Viridiplantae</taxon>
        <taxon>Streptophyta</taxon>
        <taxon>Embryophyta</taxon>
        <taxon>Tracheophyta</taxon>
        <taxon>Spermatophyta</taxon>
        <taxon>Magnoliopsida</taxon>
        <taxon>Liliopsida</taxon>
        <taxon>Asparagales</taxon>
        <taxon>Orchidaceae</taxon>
        <taxon>Epidendroideae</taxon>
        <taxon>Malaxideae</taxon>
        <taxon>Dendrobiinae</taxon>
        <taxon>Dendrobium</taxon>
    </lineage>
</organism>
<keyword evidence="2" id="KW-1185">Reference proteome</keyword>
<sequence>MRTVYYNYKPQVEHFGCMIDLLGRTGAPREAELLIQDMGMGVDYVIWKSLPSVSLIHGNVE</sequence>
<accession>A0AAV7HFP4</accession>
<dbReference type="Proteomes" id="UP000775213">
    <property type="component" value="Unassembled WGS sequence"/>
</dbReference>
<evidence type="ECO:0000313" key="2">
    <source>
        <dbReference type="Proteomes" id="UP000775213"/>
    </source>
</evidence>
<dbReference type="GO" id="GO:0003723">
    <property type="term" value="F:RNA binding"/>
    <property type="evidence" value="ECO:0007669"/>
    <property type="project" value="InterPro"/>
</dbReference>
<evidence type="ECO:0000313" key="1">
    <source>
        <dbReference type="EMBL" id="KAH0467137.1"/>
    </source>
</evidence>
<protein>
    <submittedName>
        <fullName evidence="1">Uncharacterized protein</fullName>
    </submittedName>
</protein>
<dbReference type="InterPro" id="IPR046960">
    <property type="entry name" value="PPR_At4g14850-like_plant"/>
</dbReference>
<comment type="caution">
    <text evidence="1">The sequence shown here is derived from an EMBL/GenBank/DDBJ whole genome shotgun (WGS) entry which is preliminary data.</text>
</comment>
<dbReference type="PANTHER" id="PTHR47926:SF497">
    <property type="entry name" value="TETRATRICOPEPTIDE-LIKE HELICAL DOMAIN SUPERFAMILY"/>
    <property type="match status" value="1"/>
</dbReference>
<name>A0AAV7HFP4_DENCH</name>
<dbReference type="PANTHER" id="PTHR47926">
    <property type="entry name" value="PENTATRICOPEPTIDE REPEAT-CONTAINING PROTEIN"/>
    <property type="match status" value="1"/>
</dbReference>
<proteinExistence type="predicted"/>
<gene>
    <name evidence="1" type="ORF">IEQ34_004375</name>
</gene>
<reference evidence="1 2" key="1">
    <citation type="journal article" date="2021" name="Hortic Res">
        <title>Chromosome-scale assembly of the Dendrobium chrysotoxum genome enhances the understanding of orchid evolution.</title>
        <authorList>
            <person name="Zhang Y."/>
            <person name="Zhang G.Q."/>
            <person name="Zhang D."/>
            <person name="Liu X.D."/>
            <person name="Xu X.Y."/>
            <person name="Sun W.H."/>
            <person name="Yu X."/>
            <person name="Zhu X."/>
            <person name="Wang Z.W."/>
            <person name="Zhao X."/>
            <person name="Zhong W.Y."/>
            <person name="Chen H."/>
            <person name="Yin W.L."/>
            <person name="Huang T."/>
            <person name="Niu S.C."/>
            <person name="Liu Z.J."/>
        </authorList>
    </citation>
    <scope>NUCLEOTIDE SEQUENCE [LARGE SCALE GENOMIC DNA]</scope>
    <source>
        <strain evidence="1">Lindl</strain>
    </source>
</reference>
<dbReference type="GO" id="GO:0009451">
    <property type="term" value="P:RNA modification"/>
    <property type="evidence" value="ECO:0007669"/>
    <property type="project" value="InterPro"/>
</dbReference>
<dbReference type="Gene3D" id="1.25.40.10">
    <property type="entry name" value="Tetratricopeptide repeat domain"/>
    <property type="match status" value="1"/>
</dbReference>
<dbReference type="EMBL" id="JAGFBR010000005">
    <property type="protein sequence ID" value="KAH0467137.1"/>
    <property type="molecule type" value="Genomic_DNA"/>
</dbReference>